<name>A0A368FV49_ANCCA</name>
<comment type="caution">
    <text evidence="6">The sequence shown here is derived from an EMBL/GenBank/DDBJ whole genome shotgun (WGS) entry which is preliminary data.</text>
</comment>
<dbReference type="GO" id="GO:0004415">
    <property type="term" value="F:hyalurononglucosaminidase activity"/>
    <property type="evidence" value="ECO:0007669"/>
    <property type="project" value="UniProtKB-UniRule"/>
</dbReference>
<evidence type="ECO:0000259" key="5">
    <source>
        <dbReference type="PROSITE" id="PS50026"/>
    </source>
</evidence>
<accession>A0A368FV49</accession>
<evidence type="ECO:0000256" key="4">
    <source>
        <dbReference type="RuleBase" id="RU610713"/>
    </source>
</evidence>
<dbReference type="PROSITE" id="PS50026">
    <property type="entry name" value="EGF_3"/>
    <property type="match status" value="1"/>
</dbReference>
<dbReference type="STRING" id="29170.A0A368FV49"/>
<dbReference type="InterPro" id="IPR017853">
    <property type="entry name" value="GH"/>
</dbReference>
<dbReference type="PROSITE" id="PS01186">
    <property type="entry name" value="EGF_2"/>
    <property type="match status" value="1"/>
</dbReference>
<dbReference type="GO" id="GO:0030214">
    <property type="term" value="P:hyaluronan catabolic process"/>
    <property type="evidence" value="ECO:0007669"/>
    <property type="project" value="TreeGrafter"/>
</dbReference>
<reference evidence="6 7" key="1">
    <citation type="submission" date="2014-10" db="EMBL/GenBank/DDBJ databases">
        <title>Draft genome of the hookworm Ancylostoma caninum.</title>
        <authorList>
            <person name="Mitreva M."/>
        </authorList>
    </citation>
    <scope>NUCLEOTIDE SEQUENCE [LARGE SCALE GENOMIC DNA]</scope>
    <source>
        <strain evidence="6 7">Baltimore</strain>
    </source>
</reference>
<proteinExistence type="inferred from homology"/>
<protein>
    <recommendedName>
        <fullName evidence="4">Hyaluronidase</fullName>
        <ecNumber evidence="4">3.2.1.35</ecNumber>
    </recommendedName>
</protein>
<dbReference type="SUPFAM" id="SSF51445">
    <property type="entry name" value="(Trans)glycosidases"/>
    <property type="match status" value="1"/>
</dbReference>
<dbReference type="PROSITE" id="PS00022">
    <property type="entry name" value="EGF_1"/>
    <property type="match status" value="1"/>
</dbReference>
<evidence type="ECO:0000256" key="1">
    <source>
        <dbReference type="ARBA" id="ARBA00008871"/>
    </source>
</evidence>
<keyword evidence="4" id="KW-0378">Hydrolase</keyword>
<comment type="catalytic activity">
    <reaction evidence="4">
        <text>Random hydrolysis of (1-&gt;4)-linkages between N-acetyl-beta-D-glucosamine and D-glucuronate residues in hyaluronate.</text>
        <dbReference type="EC" id="3.2.1.35"/>
    </reaction>
</comment>
<dbReference type="PANTHER" id="PTHR11769">
    <property type="entry name" value="HYALURONIDASE"/>
    <property type="match status" value="1"/>
</dbReference>
<organism evidence="6 7">
    <name type="scientific">Ancylostoma caninum</name>
    <name type="common">Dog hookworm</name>
    <dbReference type="NCBI Taxonomy" id="29170"/>
    <lineage>
        <taxon>Eukaryota</taxon>
        <taxon>Metazoa</taxon>
        <taxon>Ecdysozoa</taxon>
        <taxon>Nematoda</taxon>
        <taxon>Chromadorea</taxon>
        <taxon>Rhabditida</taxon>
        <taxon>Rhabditina</taxon>
        <taxon>Rhabditomorpha</taxon>
        <taxon>Strongyloidea</taxon>
        <taxon>Ancylostomatidae</taxon>
        <taxon>Ancylostomatinae</taxon>
        <taxon>Ancylostoma</taxon>
    </lineage>
</organism>
<dbReference type="InterPro" id="IPR000742">
    <property type="entry name" value="EGF"/>
</dbReference>
<dbReference type="EC" id="3.2.1.35" evidence="4"/>
<evidence type="ECO:0000313" key="7">
    <source>
        <dbReference type="Proteomes" id="UP000252519"/>
    </source>
</evidence>
<feature type="disulfide bond" evidence="3">
    <location>
        <begin position="159"/>
        <end position="168"/>
    </location>
</feature>
<dbReference type="OrthoDB" id="5796153at2759"/>
<dbReference type="SUPFAM" id="SSF57196">
    <property type="entry name" value="EGF/Laminin"/>
    <property type="match status" value="1"/>
</dbReference>
<comment type="caution">
    <text evidence="3">Lacks conserved residue(s) required for the propagation of feature annotation.</text>
</comment>
<feature type="domain" description="EGF-like" evidence="5">
    <location>
        <begin position="122"/>
        <end position="169"/>
    </location>
</feature>
<evidence type="ECO:0000313" key="6">
    <source>
        <dbReference type="EMBL" id="RCN36084.1"/>
    </source>
</evidence>
<evidence type="ECO:0000256" key="2">
    <source>
        <dbReference type="ARBA" id="ARBA00023157"/>
    </source>
</evidence>
<evidence type="ECO:0000256" key="3">
    <source>
        <dbReference type="PROSITE-ProRule" id="PRU00076"/>
    </source>
</evidence>
<keyword evidence="7" id="KW-1185">Reference proteome</keyword>
<comment type="similarity">
    <text evidence="1 4">Belongs to the glycosyl hydrolase 56 family.</text>
</comment>
<keyword evidence="4" id="KW-0326">Glycosidase</keyword>
<dbReference type="PANTHER" id="PTHR11769:SF35">
    <property type="entry name" value="HYALURONIDASE"/>
    <property type="match status" value="1"/>
</dbReference>
<sequence>MMFIFNESAALYPSIYLGFNATSDQRFRYVQAILREAKRIARKFNPPLPIYAYTKIEYDPLKEIDYFYNDHDLCTTIRQPADLGIDGIIFWSSSRNITLRCPHIKTNMDDRIGINVTETVNLHDSCRKNKCSGNGKCILSTNTTCPVPSTHMDDYECECDYGFSGQNCTVATISTATP</sequence>
<dbReference type="Pfam" id="PF01630">
    <property type="entry name" value="Glyco_hydro_56"/>
    <property type="match status" value="1"/>
</dbReference>
<gene>
    <name evidence="6" type="ORF">ANCCAN_18034</name>
</gene>
<dbReference type="GO" id="GO:0005975">
    <property type="term" value="P:carbohydrate metabolic process"/>
    <property type="evidence" value="ECO:0007669"/>
    <property type="project" value="InterPro"/>
</dbReference>
<keyword evidence="3" id="KW-0245">EGF-like domain</keyword>
<keyword evidence="2 3" id="KW-1015">Disulfide bond</keyword>
<dbReference type="InterPro" id="IPR018155">
    <property type="entry name" value="Hyaluronidase"/>
</dbReference>
<dbReference type="EMBL" id="JOJR01000591">
    <property type="protein sequence ID" value="RCN36084.1"/>
    <property type="molecule type" value="Genomic_DNA"/>
</dbReference>
<dbReference type="Gene3D" id="3.20.20.70">
    <property type="entry name" value="Aldolase class I"/>
    <property type="match status" value="1"/>
</dbReference>
<dbReference type="AlphaFoldDB" id="A0A368FV49"/>
<dbReference type="Proteomes" id="UP000252519">
    <property type="component" value="Unassembled WGS sequence"/>
</dbReference>
<dbReference type="InterPro" id="IPR013785">
    <property type="entry name" value="Aldolase_TIM"/>
</dbReference>